<protein>
    <recommendedName>
        <fullName evidence="3">CorA-like transporter domain-containing protein</fullName>
    </recommendedName>
</protein>
<reference evidence="4 5" key="1">
    <citation type="submission" date="2015-09" db="EMBL/GenBank/DDBJ databases">
        <title>Draft genome of a European isolate of the apple canker pathogen Neonectria ditissima.</title>
        <authorList>
            <person name="Gomez-Cortecero A."/>
            <person name="Harrison R.J."/>
            <person name="Armitage A.D."/>
        </authorList>
    </citation>
    <scope>NUCLEOTIDE SEQUENCE [LARGE SCALE GENOMIC DNA]</scope>
    <source>
        <strain evidence="4 5">R09/05</strain>
    </source>
</reference>
<dbReference type="AlphaFoldDB" id="A0A0P7B9T1"/>
<name>A0A0P7B9T1_9HYPO</name>
<dbReference type="Gene3D" id="1.20.58.340">
    <property type="entry name" value="Magnesium transport protein CorA, transmembrane region"/>
    <property type="match status" value="1"/>
</dbReference>
<keyword evidence="5" id="KW-1185">Reference proteome</keyword>
<keyword evidence="2" id="KW-0812">Transmembrane</keyword>
<keyword evidence="2" id="KW-0472">Membrane</keyword>
<feature type="region of interest" description="Disordered" evidence="1">
    <location>
        <begin position="639"/>
        <end position="677"/>
    </location>
</feature>
<dbReference type="EMBL" id="LKCW01000176">
    <property type="protein sequence ID" value="KPM37127.1"/>
    <property type="molecule type" value="Genomic_DNA"/>
</dbReference>
<feature type="transmembrane region" description="Helical" evidence="2">
    <location>
        <begin position="532"/>
        <end position="554"/>
    </location>
</feature>
<keyword evidence="2" id="KW-1133">Transmembrane helix</keyword>
<dbReference type="InterPro" id="IPR058257">
    <property type="entry name" value="CorA-like_dom"/>
</dbReference>
<dbReference type="Pfam" id="PF26616">
    <property type="entry name" value="CorA-like"/>
    <property type="match status" value="1"/>
</dbReference>
<organism evidence="4 5">
    <name type="scientific">Neonectria ditissima</name>
    <dbReference type="NCBI Taxonomy" id="78410"/>
    <lineage>
        <taxon>Eukaryota</taxon>
        <taxon>Fungi</taxon>
        <taxon>Dikarya</taxon>
        <taxon>Ascomycota</taxon>
        <taxon>Pezizomycotina</taxon>
        <taxon>Sordariomycetes</taxon>
        <taxon>Hypocreomycetidae</taxon>
        <taxon>Hypocreales</taxon>
        <taxon>Nectriaceae</taxon>
        <taxon>Neonectria</taxon>
    </lineage>
</organism>
<proteinExistence type="predicted"/>
<evidence type="ECO:0000256" key="1">
    <source>
        <dbReference type="SAM" id="MobiDB-lite"/>
    </source>
</evidence>
<dbReference type="OrthoDB" id="5396681at2759"/>
<evidence type="ECO:0000313" key="5">
    <source>
        <dbReference type="Proteomes" id="UP000050424"/>
    </source>
</evidence>
<gene>
    <name evidence="4" type="ORF">AK830_g9447</name>
</gene>
<sequence>MTGEVVSWQLVPSMAAFVDSCQNYASFPSNLIQSRHSRRALALKCQTLTEQSKEVFVAEDEDEDEDFRLKFIDIYPPAQCGSVNVATATTQDELQSHIQNNDKDPLFRYVSMTSDSSKDPVNCTSDMFKHLCSYHQIPPSFMDSVFSFRGIDDEYDCGLSMFSDENTLLDRPECILPLQELGRSGREIRHSFLLRAVEKSSSVRKWNWGIRQLAVYHSFDVVTGRTTWITVKGNSLQETQISDAVSECPYLKPERLGSVHESFAATLLIHTLILDWCDDNWRWYINDIEAASRKVTNKVRTFPVDDKERTHGFKRQETHNTMDSSRRTVSFARSLPTRFTFSRSISRSQERHLEEGHPIPLAALESGSRNPSTLDLDEELKRIKRLNAFEIKEMQNLHEVMERIEEMLLVLSLNGRVMLQLREHYQNMTSHYHTAEMESIQSSCRNDIMRFAHRIRAVEDNIEIRKAQLQSLLSLVREGKTLYDTILQQRGIQVTKLYAEVAQRSTHNMELSTQNMETIAHQTKRETSSMHIITFVTLIFLPGTFIAAFFQSGIIKWADVTLGSERWLLNKHAFGLFAAICFPLMLVTVAAWLTSRPVVRLTYTTTTPPSLGREQLVTPFCTFFSSILAVLESSAAPGRTALPRERPPHQPHPQPYRTIAPERGRAPAAPPPEAAGHPVLSESVHICMRETPQVGPNGPWWLASDGTVSQRELQAGNRQRRQGSHLSPAEPGGSRSRSARGQIRQPFRPLGRSVVCIEAAQGWVRCLGCLAALSSQPDAIDTSDTKGPASST</sequence>
<accession>A0A0P7B9T1</accession>
<evidence type="ECO:0000259" key="3">
    <source>
        <dbReference type="Pfam" id="PF26616"/>
    </source>
</evidence>
<evidence type="ECO:0000313" key="4">
    <source>
        <dbReference type="EMBL" id="KPM37127.1"/>
    </source>
</evidence>
<evidence type="ECO:0000256" key="2">
    <source>
        <dbReference type="SAM" id="Phobius"/>
    </source>
</evidence>
<feature type="region of interest" description="Disordered" evidence="1">
    <location>
        <begin position="712"/>
        <end position="745"/>
    </location>
</feature>
<dbReference type="Proteomes" id="UP000050424">
    <property type="component" value="Unassembled WGS sequence"/>
</dbReference>
<dbReference type="STRING" id="78410.A0A0P7B9T1"/>
<feature type="domain" description="CorA-like transporter" evidence="3">
    <location>
        <begin position="19"/>
        <end position="299"/>
    </location>
</feature>
<comment type="caution">
    <text evidence="4">The sequence shown here is derived from an EMBL/GenBank/DDBJ whole genome shotgun (WGS) entry which is preliminary data.</text>
</comment>
<feature type="transmembrane region" description="Helical" evidence="2">
    <location>
        <begin position="574"/>
        <end position="593"/>
    </location>
</feature>